<gene>
    <name evidence="2" type="ORF">JOE42_001459</name>
</gene>
<dbReference type="RefSeq" id="WP_204867584.1">
    <property type="nucleotide sequence ID" value="NZ_JAFBBK010000001.1"/>
</dbReference>
<evidence type="ECO:0000313" key="3">
    <source>
        <dbReference type="Proteomes" id="UP000703038"/>
    </source>
</evidence>
<proteinExistence type="predicted"/>
<name>A0ABS2KSH7_9NOCA</name>
<keyword evidence="1" id="KW-1133">Transmembrane helix</keyword>
<reference evidence="2 3" key="1">
    <citation type="submission" date="2021-01" db="EMBL/GenBank/DDBJ databases">
        <title>Genomics of switchgrass bacterial isolates.</title>
        <authorList>
            <person name="Shade A."/>
        </authorList>
    </citation>
    <scope>NUCLEOTIDE SEQUENCE [LARGE SCALE GENOMIC DNA]</scope>
    <source>
        <strain evidence="2 3">PvP111</strain>
    </source>
</reference>
<comment type="caution">
    <text evidence="2">The sequence shown here is derived from an EMBL/GenBank/DDBJ whole genome shotgun (WGS) entry which is preliminary data.</text>
</comment>
<sequence>MADRGLVALDLVPPELIVPRLRVAGAVFAVVGAVLGVVAGVLISPYVGVALGAALVATAGFAVVSGGRRRVWIDHGVVSRRGSFRVRRVNLSDATKVEVLVRVARVSQVLIRVGDSSGDVTVGVAMYTTDGGRELQPIALRAVADGLASSPLASALALSSVLVTQLRAEAREAGLSERPLYRAIDVVRTSGRAPATVLTDAEVAALTD</sequence>
<dbReference type="EMBL" id="JAFBBK010000001">
    <property type="protein sequence ID" value="MBM7414726.1"/>
    <property type="molecule type" value="Genomic_DNA"/>
</dbReference>
<evidence type="ECO:0000256" key="1">
    <source>
        <dbReference type="SAM" id="Phobius"/>
    </source>
</evidence>
<evidence type="ECO:0008006" key="4">
    <source>
        <dbReference type="Google" id="ProtNLM"/>
    </source>
</evidence>
<keyword evidence="1" id="KW-0472">Membrane</keyword>
<feature type="transmembrane region" description="Helical" evidence="1">
    <location>
        <begin position="21"/>
        <end position="43"/>
    </location>
</feature>
<accession>A0ABS2KSH7</accession>
<keyword evidence="1" id="KW-0812">Transmembrane</keyword>
<organism evidence="2 3">
    <name type="scientific">Rhodococcoides corynebacterioides</name>
    <dbReference type="NCBI Taxonomy" id="53972"/>
    <lineage>
        <taxon>Bacteria</taxon>
        <taxon>Bacillati</taxon>
        <taxon>Actinomycetota</taxon>
        <taxon>Actinomycetes</taxon>
        <taxon>Mycobacteriales</taxon>
        <taxon>Nocardiaceae</taxon>
        <taxon>Rhodococcoides</taxon>
    </lineage>
</organism>
<dbReference type="Proteomes" id="UP000703038">
    <property type="component" value="Unassembled WGS sequence"/>
</dbReference>
<feature type="transmembrane region" description="Helical" evidence="1">
    <location>
        <begin position="49"/>
        <end position="67"/>
    </location>
</feature>
<keyword evidence="3" id="KW-1185">Reference proteome</keyword>
<protein>
    <recommendedName>
        <fullName evidence="4">DUF304 domain-containing protein</fullName>
    </recommendedName>
</protein>
<evidence type="ECO:0000313" key="2">
    <source>
        <dbReference type="EMBL" id="MBM7414726.1"/>
    </source>
</evidence>